<evidence type="ECO:0000256" key="1">
    <source>
        <dbReference type="SAM" id="MobiDB-lite"/>
    </source>
</evidence>
<sequence length="190" mass="20665">MQLRQESHSSKMKSGAPVTMYVGRAKAHLYRNLVATGFEMKPDELAWIVLAGLPKRFSTLKTIREALESAFSSVDAILPKLLVHEHGFEELPKEKGGSGSDFAMAYVVGRNKPDRRKHKPKQKEGGKPPKGVAISVIDGVSTDEWLVDSDSSQHQTGDKICLRTSECSGGVAENSRSGTKGPYGQRGAAR</sequence>
<keyword evidence="3" id="KW-1185">Reference proteome</keyword>
<feature type="region of interest" description="Disordered" evidence="1">
    <location>
        <begin position="145"/>
        <end position="190"/>
    </location>
</feature>
<proteinExistence type="predicted"/>
<gene>
    <name evidence="2" type="ORF">KFL_016820015</name>
</gene>
<dbReference type="EMBL" id="DF238631">
    <property type="protein sequence ID" value="GAQ93589.1"/>
    <property type="molecule type" value="Genomic_DNA"/>
</dbReference>
<dbReference type="AlphaFoldDB" id="A0A1Y1IVD6"/>
<feature type="region of interest" description="Disordered" evidence="1">
    <location>
        <begin position="109"/>
        <end position="133"/>
    </location>
</feature>
<evidence type="ECO:0000313" key="3">
    <source>
        <dbReference type="Proteomes" id="UP000054558"/>
    </source>
</evidence>
<accession>A0A1Y1IVD6</accession>
<reference evidence="2 3" key="1">
    <citation type="journal article" date="2014" name="Nat. Commun.">
        <title>Klebsormidium flaccidum genome reveals primary factors for plant terrestrial adaptation.</title>
        <authorList>
            <person name="Hori K."/>
            <person name="Maruyama F."/>
            <person name="Fujisawa T."/>
            <person name="Togashi T."/>
            <person name="Yamamoto N."/>
            <person name="Seo M."/>
            <person name="Sato S."/>
            <person name="Yamada T."/>
            <person name="Mori H."/>
            <person name="Tajima N."/>
            <person name="Moriyama T."/>
            <person name="Ikeuchi M."/>
            <person name="Watanabe M."/>
            <person name="Wada H."/>
            <person name="Kobayashi K."/>
            <person name="Saito M."/>
            <person name="Masuda T."/>
            <person name="Sasaki-Sekimoto Y."/>
            <person name="Mashiguchi K."/>
            <person name="Awai K."/>
            <person name="Shimojima M."/>
            <person name="Masuda S."/>
            <person name="Iwai M."/>
            <person name="Nobusawa T."/>
            <person name="Narise T."/>
            <person name="Kondo S."/>
            <person name="Saito H."/>
            <person name="Sato R."/>
            <person name="Murakawa M."/>
            <person name="Ihara Y."/>
            <person name="Oshima-Yamada Y."/>
            <person name="Ohtaka K."/>
            <person name="Satoh M."/>
            <person name="Sonobe K."/>
            <person name="Ishii M."/>
            <person name="Ohtani R."/>
            <person name="Kanamori-Sato M."/>
            <person name="Honoki R."/>
            <person name="Miyazaki D."/>
            <person name="Mochizuki H."/>
            <person name="Umetsu J."/>
            <person name="Higashi K."/>
            <person name="Shibata D."/>
            <person name="Kamiya Y."/>
            <person name="Sato N."/>
            <person name="Nakamura Y."/>
            <person name="Tabata S."/>
            <person name="Ida S."/>
            <person name="Kurokawa K."/>
            <person name="Ohta H."/>
        </authorList>
    </citation>
    <scope>NUCLEOTIDE SEQUENCE [LARGE SCALE GENOMIC DNA]</scope>
    <source>
        <strain evidence="2 3">NIES-2285</strain>
    </source>
</reference>
<protein>
    <submittedName>
        <fullName evidence="2">Uncharacterized protein</fullName>
    </submittedName>
</protein>
<dbReference type="OrthoDB" id="2014938at2759"/>
<evidence type="ECO:0000313" key="2">
    <source>
        <dbReference type="EMBL" id="GAQ93589.1"/>
    </source>
</evidence>
<dbReference type="Proteomes" id="UP000054558">
    <property type="component" value="Unassembled WGS sequence"/>
</dbReference>
<organism evidence="2 3">
    <name type="scientific">Klebsormidium nitens</name>
    <name type="common">Green alga</name>
    <name type="synonym">Ulothrix nitens</name>
    <dbReference type="NCBI Taxonomy" id="105231"/>
    <lineage>
        <taxon>Eukaryota</taxon>
        <taxon>Viridiplantae</taxon>
        <taxon>Streptophyta</taxon>
        <taxon>Klebsormidiophyceae</taxon>
        <taxon>Klebsormidiales</taxon>
        <taxon>Klebsormidiaceae</taxon>
        <taxon>Klebsormidium</taxon>
    </lineage>
</organism>
<name>A0A1Y1IVD6_KLENI</name>